<dbReference type="InterPro" id="IPR006860">
    <property type="entry name" value="FecR"/>
</dbReference>
<organism evidence="4 5">
    <name type="scientific">Maribellus luteus</name>
    <dbReference type="NCBI Taxonomy" id="2305463"/>
    <lineage>
        <taxon>Bacteria</taxon>
        <taxon>Pseudomonadati</taxon>
        <taxon>Bacteroidota</taxon>
        <taxon>Bacteroidia</taxon>
        <taxon>Marinilabiliales</taxon>
        <taxon>Prolixibacteraceae</taxon>
        <taxon>Maribellus</taxon>
    </lineage>
</organism>
<evidence type="ECO:0000259" key="3">
    <source>
        <dbReference type="Pfam" id="PF16344"/>
    </source>
</evidence>
<evidence type="ECO:0000313" key="5">
    <source>
        <dbReference type="Proteomes" id="UP000265926"/>
    </source>
</evidence>
<accession>A0A399T8L7</accession>
<dbReference type="EMBL" id="QWGR01000001">
    <property type="protein sequence ID" value="RIJ50547.1"/>
    <property type="molecule type" value="Genomic_DNA"/>
</dbReference>
<dbReference type="OrthoDB" id="698019at2"/>
<dbReference type="AlphaFoldDB" id="A0A399T8L7"/>
<feature type="domain" description="FecR protein" evidence="2">
    <location>
        <begin position="119"/>
        <end position="212"/>
    </location>
</feature>
<comment type="caution">
    <text evidence="4">The sequence shown here is derived from an EMBL/GenBank/DDBJ whole genome shotgun (WGS) entry which is preliminary data.</text>
</comment>
<dbReference type="InterPro" id="IPR012373">
    <property type="entry name" value="Ferrdict_sens_TM"/>
</dbReference>
<dbReference type="InterPro" id="IPR032508">
    <property type="entry name" value="FecR_C"/>
</dbReference>
<dbReference type="Gene3D" id="2.60.120.1440">
    <property type="match status" value="1"/>
</dbReference>
<reference evidence="4 5" key="1">
    <citation type="submission" date="2018-08" db="EMBL/GenBank/DDBJ databases">
        <title>Pallidiluteibacterium maritimus gen. nov., sp. nov., isolated from coastal sediment.</title>
        <authorList>
            <person name="Zhou L.Y."/>
        </authorList>
    </citation>
    <scope>NUCLEOTIDE SEQUENCE [LARGE SCALE GENOMIC DNA]</scope>
    <source>
        <strain evidence="4 5">XSD2</strain>
    </source>
</reference>
<name>A0A399T8L7_9BACT</name>
<evidence type="ECO:0000259" key="2">
    <source>
        <dbReference type="Pfam" id="PF04773"/>
    </source>
</evidence>
<dbReference type="PIRSF" id="PIRSF018266">
    <property type="entry name" value="FecR"/>
    <property type="match status" value="1"/>
</dbReference>
<dbReference type="RefSeq" id="WP_119436017.1">
    <property type="nucleotide sequence ID" value="NZ_QWGR01000001.1"/>
</dbReference>
<keyword evidence="1" id="KW-0812">Transmembrane</keyword>
<evidence type="ECO:0000313" key="4">
    <source>
        <dbReference type="EMBL" id="RIJ50547.1"/>
    </source>
</evidence>
<proteinExistence type="predicted"/>
<protein>
    <submittedName>
        <fullName evidence="4">FecR family protein</fullName>
    </submittedName>
</protein>
<gene>
    <name evidence="4" type="ORF">D1614_01005</name>
</gene>
<feature type="domain" description="Protein FecR C-terminal" evidence="3">
    <location>
        <begin position="287"/>
        <end position="354"/>
    </location>
</feature>
<sequence>MNNEKDYILLNKYLSNETTEFENKQFLDWLNNDPENIVLFNQCKDIYLSVGIQHINSRYNKEKIWQELKSLTKITRKKNTNAAYVNFFKIAAIIVMILLTAFLINSISNRNQSVPWYEVQASMGSTSRILLADSSIVWLNAGSKLKLAPDFNQKSRRVYLSGEAFFDVKKNKKQHFIVHTSNIFIKVLGTQFNIKSYPDDNIIETTLKEGSIQIFDTKNADKQLLTLEPNQKASYIKEKGKILTSDIKKEITEIQNKNEVIEYRKANIIIASHVNTSHYTSWKEGQLIFKNESLEKIIKVLERKYNVTIVSDNKHVNQIKITANFKNESIEQVMFALQLTASFKYSIDKNTIYIQGITNE</sequence>
<keyword evidence="1" id="KW-1133">Transmembrane helix</keyword>
<dbReference type="Pfam" id="PF16344">
    <property type="entry name" value="FecR_C"/>
    <property type="match status" value="1"/>
</dbReference>
<dbReference type="GO" id="GO:0016989">
    <property type="term" value="F:sigma factor antagonist activity"/>
    <property type="evidence" value="ECO:0007669"/>
    <property type="project" value="TreeGrafter"/>
</dbReference>
<dbReference type="PANTHER" id="PTHR30273">
    <property type="entry name" value="PERIPLASMIC SIGNAL SENSOR AND SIGMA FACTOR ACTIVATOR FECR-RELATED"/>
    <property type="match status" value="1"/>
</dbReference>
<dbReference type="Pfam" id="PF04773">
    <property type="entry name" value="FecR"/>
    <property type="match status" value="1"/>
</dbReference>
<keyword evidence="1" id="KW-0472">Membrane</keyword>
<dbReference type="PANTHER" id="PTHR30273:SF2">
    <property type="entry name" value="PROTEIN FECR"/>
    <property type="match status" value="1"/>
</dbReference>
<evidence type="ECO:0000256" key="1">
    <source>
        <dbReference type="SAM" id="Phobius"/>
    </source>
</evidence>
<keyword evidence="5" id="KW-1185">Reference proteome</keyword>
<feature type="transmembrane region" description="Helical" evidence="1">
    <location>
        <begin position="83"/>
        <end position="104"/>
    </location>
</feature>
<dbReference type="Proteomes" id="UP000265926">
    <property type="component" value="Unassembled WGS sequence"/>
</dbReference>
<dbReference type="Gene3D" id="3.55.50.30">
    <property type="match status" value="1"/>
</dbReference>